<dbReference type="EMBL" id="JAAOZC010000009">
    <property type="protein sequence ID" value="NIJ09291.1"/>
    <property type="molecule type" value="Genomic_DNA"/>
</dbReference>
<keyword evidence="6" id="KW-1185">Reference proteome</keyword>
<proteinExistence type="inferred from homology"/>
<accession>A0ABX0TV12</accession>
<evidence type="ECO:0000313" key="6">
    <source>
        <dbReference type="Proteomes" id="UP000727456"/>
    </source>
</evidence>
<protein>
    <submittedName>
        <fullName evidence="5">2-keto-4-pentenoate hydratase/2-oxohepta-3-ene-1,7-dioic acid hydratase in catechol pathway</fullName>
    </submittedName>
</protein>
<feature type="non-terminal residue" evidence="5">
    <location>
        <position position="144"/>
    </location>
</feature>
<name>A0ABX0TV12_9SPHN</name>
<comment type="caution">
    <text evidence="5">The sequence shown here is derived from an EMBL/GenBank/DDBJ whole genome shotgun (WGS) entry which is preliminary data.</text>
</comment>
<dbReference type="Pfam" id="PF01557">
    <property type="entry name" value="FAA_hydrolase"/>
    <property type="match status" value="1"/>
</dbReference>
<evidence type="ECO:0000259" key="4">
    <source>
        <dbReference type="Pfam" id="PF10370"/>
    </source>
</evidence>
<evidence type="ECO:0000259" key="3">
    <source>
        <dbReference type="Pfam" id="PF01557"/>
    </source>
</evidence>
<sequence>MRILRFATPDGARLGVVRGEDIVALEALAGRYPTMRALIAGGDAALDAVRKLAADGPVAMPLADAELLAPIERPAKYLAIGMNYQQHREEAQRAGVATPAKQLWFNKQTTCITGPYDAIDPGVTEKLDYEAELGVVIGKGGKYI</sequence>
<dbReference type="SUPFAM" id="SSF56529">
    <property type="entry name" value="FAH"/>
    <property type="match status" value="1"/>
</dbReference>
<evidence type="ECO:0000256" key="1">
    <source>
        <dbReference type="ARBA" id="ARBA00010211"/>
    </source>
</evidence>
<organism evidence="5 6">
    <name type="scientific">Sphingomonas vulcanisoli</name>
    <dbReference type="NCBI Taxonomy" id="1658060"/>
    <lineage>
        <taxon>Bacteria</taxon>
        <taxon>Pseudomonadati</taxon>
        <taxon>Pseudomonadota</taxon>
        <taxon>Alphaproteobacteria</taxon>
        <taxon>Sphingomonadales</taxon>
        <taxon>Sphingomonadaceae</taxon>
        <taxon>Sphingomonas</taxon>
    </lineage>
</organism>
<dbReference type="InterPro" id="IPR018833">
    <property type="entry name" value="Rv2993c-like_N"/>
</dbReference>
<dbReference type="Proteomes" id="UP000727456">
    <property type="component" value="Unassembled WGS sequence"/>
</dbReference>
<dbReference type="PANTHER" id="PTHR42796:SF4">
    <property type="entry name" value="FUMARYLACETOACETATE HYDROLASE DOMAIN-CONTAINING PROTEIN 2A"/>
    <property type="match status" value="1"/>
</dbReference>
<dbReference type="Gene3D" id="3.90.850.10">
    <property type="entry name" value="Fumarylacetoacetase-like, C-terminal domain"/>
    <property type="match status" value="1"/>
</dbReference>
<dbReference type="Pfam" id="PF10370">
    <property type="entry name" value="Rv2993c-like_N"/>
    <property type="match status" value="1"/>
</dbReference>
<dbReference type="InterPro" id="IPR011234">
    <property type="entry name" value="Fumarylacetoacetase-like_C"/>
</dbReference>
<evidence type="ECO:0000256" key="2">
    <source>
        <dbReference type="ARBA" id="ARBA00022723"/>
    </source>
</evidence>
<reference evidence="5 6" key="1">
    <citation type="submission" date="2020-03" db="EMBL/GenBank/DDBJ databases">
        <title>Genomic Encyclopedia of Type Strains, Phase III (KMG-III): the genomes of soil and plant-associated and newly described type strains.</title>
        <authorList>
            <person name="Whitman W."/>
        </authorList>
    </citation>
    <scope>NUCLEOTIDE SEQUENCE [LARGE SCALE GENOMIC DNA]</scope>
    <source>
        <strain evidence="5 6">CECT 8804</strain>
    </source>
</reference>
<dbReference type="PANTHER" id="PTHR42796">
    <property type="entry name" value="FUMARYLACETOACETATE HYDROLASE DOMAIN-CONTAINING PROTEIN 2A-RELATED"/>
    <property type="match status" value="1"/>
</dbReference>
<comment type="similarity">
    <text evidence="1">Belongs to the FAH family.</text>
</comment>
<dbReference type="InterPro" id="IPR051121">
    <property type="entry name" value="FAH"/>
</dbReference>
<feature type="domain" description="Fumarylacetoacetase-like C-terminal" evidence="3">
    <location>
        <begin position="78"/>
        <end position="142"/>
    </location>
</feature>
<dbReference type="InterPro" id="IPR036663">
    <property type="entry name" value="Fumarylacetoacetase_C_sf"/>
</dbReference>
<gene>
    <name evidence="5" type="ORF">FHS31_002923</name>
</gene>
<evidence type="ECO:0000313" key="5">
    <source>
        <dbReference type="EMBL" id="NIJ09291.1"/>
    </source>
</evidence>
<dbReference type="RefSeq" id="WP_167074775.1">
    <property type="nucleotide sequence ID" value="NZ_JAAOZC010000009.1"/>
</dbReference>
<keyword evidence="2" id="KW-0479">Metal-binding</keyword>
<feature type="domain" description="Rv2993c-like N-terminal" evidence="4">
    <location>
        <begin position="1"/>
        <end position="70"/>
    </location>
</feature>